<proteinExistence type="predicted"/>
<keyword evidence="2" id="KW-1185">Reference proteome</keyword>
<sequence>MDLRVNIRIALLIIVALFVSGCSPDNVRSFDIRNLAKSDIDMVADSHRQELNKLIRQLTTKLYKRNPRELSKTPRMTVDLRVQQILAPPPSGGYPELQGRSGNDAMQLALTESYRGDRVFALMAGIRSMIDAAFGYKQEFFLLDELDQQKLYNSARNLETVAWQLNNRKNASGQPLLLANGISREGITNLSFERVLGKMIALQDMLATIIADTTDRNIKNVVHKAASLTFLPI</sequence>
<dbReference type="EMBL" id="JADEYS010000017">
    <property type="protein sequence ID" value="MBE9398735.1"/>
    <property type="molecule type" value="Genomic_DNA"/>
</dbReference>
<evidence type="ECO:0008006" key="3">
    <source>
        <dbReference type="Google" id="ProtNLM"/>
    </source>
</evidence>
<evidence type="ECO:0000313" key="1">
    <source>
        <dbReference type="EMBL" id="MBE9398735.1"/>
    </source>
</evidence>
<dbReference type="Proteomes" id="UP000640333">
    <property type="component" value="Unassembled WGS sequence"/>
</dbReference>
<protein>
    <recommendedName>
        <fullName evidence="3">Lipoprotein</fullName>
    </recommendedName>
</protein>
<evidence type="ECO:0000313" key="2">
    <source>
        <dbReference type="Proteomes" id="UP000640333"/>
    </source>
</evidence>
<gene>
    <name evidence="1" type="ORF">IOQ59_15860</name>
</gene>
<dbReference type="AlphaFoldDB" id="A0A8J7K6N0"/>
<accession>A0A8J7K6N0</accession>
<reference evidence="1" key="1">
    <citation type="submission" date="2020-10" db="EMBL/GenBank/DDBJ databases">
        <title>Bacterium isolated from coastal waters sediment.</title>
        <authorList>
            <person name="Chen R.-J."/>
            <person name="Lu D.-C."/>
            <person name="Zhu K.-L."/>
            <person name="Du Z.-J."/>
        </authorList>
    </citation>
    <scope>NUCLEOTIDE SEQUENCE</scope>
    <source>
        <strain evidence="1">N1Y112</strain>
    </source>
</reference>
<organism evidence="1 2">
    <name type="scientific">Pontibacterium sinense</name>
    <dbReference type="NCBI Taxonomy" id="2781979"/>
    <lineage>
        <taxon>Bacteria</taxon>
        <taxon>Pseudomonadati</taxon>
        <taxon>Pseudomonadota</taxon>
        <taxon>Gammaproteobacteria</taxon>
        <taxon>Oceanospirillales</taxon>
        <taxon>Oceanospirillaceae</taxon>
        <taxon>Pontibacterium</taxon>
    </lineage>
</organism>
<name>A0A8J7K6N0_9GAMM</name>
<comment type="caution">
    <text evidence="1">The sequence shown here is derived from an EMBL/GenBank/DDBJ whole genome shotgun (WGS) entry which is preliminary data.</text>
</comment>
<dbReference type="PROSITE" id="PS51257">
    <property type="entry name" value="PROKAR_LIPOPROTEIN"/>
    <property type="match status" value="1"/>
</dbReference>